<dbReference type="SUPFAM" id="SSF56747">
    <property type="entry name" value="Prim-pol domain"/>
    <property type="match status" value="1"/>
</dbReference>
<feature type="domain" description="DNA primase/polymerase bifunctional N-terminal" evidence="1">
    <location>
        <begin position="13"/>
        <end position="200"/>
    </location>
</feature>
<sequence>MTPAKHRPQLVAALAAAERGWHVIPLAPDDKRPALHAEARCLRTGPCAAGHLGWEQRATSDPERVARCWQAGPYGIGLATGPSRLVVVDLDTPKHPGDTAPPEWAEAGVTCGADVLAALCERHGQPYPSETHTVRTGRGGLHLYFTAPAGLNLRNTAGKLGWKVDTRAGGGYVVAAGSTVNGRPYTTWHDVPPAPLPDWLATLLRPAPLPPQRPVVAPLATDRHGAYLDAAVKAEVDRVTSSPDDGHNNALYLASVALGQLVAGGELPEAYVTARLAQAAAQVGQGEREAARTIRSGLSAGAKRPRTVAA</sequence>
<reference evidence="2 3" key="1">
    <citation type="submission" date="2020-07" db="EMBL/GenBank/DDBJ databases">
        <title>Sequencing the genomes of 1000 actinobacteria strains.</title>
        <authorList>
            <person name="Klenk H.-P."/>
        </authorList>
    </citation>
    <scope>NUCLEOTIDE SEQUENCE [LARGE SCALE GENOMIC DNA]</scope>
    <source>
        <strain evidence="2 3">DSM 42178</strain>
    </source>
</reference>
<gene>
    <name evidence="2" type="ORF">FHU37_002519</name>
</gene>
<protein>
    <recommendedName>
        <fullName evidence="1">DNA primase/polymerase bifunctional N-terminal domain-containing protein</fullName>
    </recommendedName>
</protein>
<accession>A0A852ZT28</accession>
<organism evidence="2 3">
    <name type="scientific">Allostreptomyces psammosilenae</name>
    <dbReference type="NCBI Taxonomy" id="1892865"/>
    <lineage>
        <taxon>Bacteria</taxon>
        <taxon>Bacillati</taxon>
        <taxon>Actinomycetota</taxon>
        <taxon>Actinomycetes</taxon>
        <taxon>Kitasatosporales</taxon>
        <taxon>Streptomycetaceae</taxon>
        <taxon>Allostreptomyces</taxon>
    </lineage>
</organism>
<proteinExistence type="predicted"/>
<evidence type="ECO:0000313" key="3">
    <source>
        <dbReference type="Proteomes" id="UP000567795"/>
    </source>
</evidence>
<keyword evidence="3" id="KW-1185">Reference proteome</keyword>
<dbReference type="EMBL" id="JACBZD010000001">
    <property type="protein sequence ID" value="NYI05576.1"/>
    <property type="molecule type" value="Genomic_DNA"/>
</dbReference>
<name>A0A852ZT28_9ACTN</name>
<dbReference type="CDD" id="cd04859">
    <property type="entry name" value="Prim_Pol"/>
    <property type="match status" value="1"/>
</dbReference>
<evidence type="ECO:0000259" key="1">
    <source>
        <dbReference type="SMART" id="SM00943"/>
    </source>
</evidence>
<comment type="caution">
    <text evidence="2">The sequence shown here is derived from an EMBL/GenBank/DDBJ whole genome shotgun (WGS) entry which is preliminary data.</text>
</comment>
<dbReference type="AlphaFoldDB" id="A0A852ZT28"/>
<evidence type="ECO:0000313" key="2">
    <source>
        <dbReference type="EMBL" id="NYI05576.1"/>
    </source>
</evidence>
<dbReference type="Proteomes" id="UP000567795">
    <property type="component" value="Unassembled WGS sequence"/>
</dbReference>
<dbReference type="Pfam" id="PF09250">
    <property type="entry name" value="Prim-Pol"/>
    <property type="match status" value="1"/>
</dbReference>
<dbReference type="InterPro" id="IPR015330">
    <property type="entry name" value="DNA_primase/pol_bifunc_N"/>
</dbReference>
<dbReference type="RefSeq" id="WP_179814293.1">
    <property type="nucleotide sequence ID" value="NZ_JACBZD010000001.1"/>
</dbReference>
<dbReference type="SMART" id="SM00943">
    <property type="entry name" value="Prim-Pol"/>
    <property type="match status" value="1"/>
</dbReference>